<keyword evidence="9" id="KW-1185">Reference proteome</keyword>
<dbReference type="InterPro" id="IPR000953">
    <property type="entry name" value="Chromo/chromo_shadow_dom"/>
</dbReference>
<dbReference type="GO" id="GO:0048586">
    <property type="term" value="P:regulation of long-day photoperiodism, flowering"/>
    <property type="evidence" value="ECO:0007669"/>
    <property type="project" value="UniProtKB-ARBA"/>
</dbReference>
<keyword evidence="2" id="KW-0156">Chromatin regulator</keyword>
<dbReference type="GO" id="GO:0000123">
    <property type="term" value="C:histone acetyltransferase complex"/>
    <property type="evidence" value="ECO:0007669"/>
    <property type="project" value="TreeGrafter"/>
</dbReference>
<dbReference type="SUPFAM" id="SSF54160">
    <property type="entry name" value="Chromo domain-like"/>
    <property type="match status" value="1"/>
</dbReference>
<proteinExistence type="predicted"/>
<feature type="domain" description="Chromo" evidence="7">
    <location>
        <begin position="31"/>
        <end position="98"/>
    </location>
</feature>
<name>A0A9R1NHN4_TRITD</name>
<evidence type="ECO:0000256" key="4">
    <source>
        <dbReference type="ARBA" id="ARBA00023163"/>
    </source>
</evidence>
<dbReference type="Pfam" id="PF22732">
    <property type="entry name" value="MSL3_chromo-like"/>
    <property type="match status" value="1"/>
</dbReference>
<feature type="region of interest" description="Disordered" evidence="6">
    <location>
        <begin position="96"/>
        <end position="135"/>
    </location>
</feature>
<dbReference type="SMART" id="SM00298">
    <property type="entry name" value="CHROMO"/>
    <property type="match status" value="1"/>
</dbReference>
<dbReference type="FunFam" id="1.10.274.30:FF:000005">
    <property type="entry name" value="Chromatin modification-related protein EAF3"/>
    <property type="match status" value="1"/>
</dbReference>
<dbReference type="PANTHER" id="PTHR10880">
    <property type="entry name" value="MORTALITY FACTOR 4-LIKE PROTEIN"/>
    <property type="match status" value="1"/>
</dbReference>
<dbReference type="CDD" id="cd18983">
    <property type="entry name" value="CBD_MSL3_like"/>
    <property type="match status" value="1"/>
</dbReference>
<dbReference type="InterPro" id="IPR008676">
    <property type="entry name" value="MRG"/>
</dbReference>
<dbReference type="GO" id="GO:0006325">
    <property type="term" value="P:chromatin organization"/>
    <property type="evidence" value="ECO:0007669"/>
    <property type="project" value="UniProtKB-KW"/>
</dbReference>
<keyword evidence="5" id="KW-0539">Nucleus</keyword>
<organism evidence="8 9">
    <name type="scientific">Triticum turgidum subsp. durum</name>
    <name type="common">Durum wheat</name>
    <name type="synonym">Triticum durum</name>
    <dbReference type="NCBI Taxonomy" id="4567"/>
    <lineage>
        <taxon>Eukaryota</taxon>
        <taxon>Viridiplantae</taxon>
        <taxon>Streptophyta</taxon>
        <taxon>Embryophyta</taxon>
        <taxon>Tracheophyta</taxon>
        <taxon>Spermatophyta</taxon>
        <taxon>Magnoliopsida</taxon>
        <taxon>Liliopsida</taxon>
        <taxon>Poales</taxon>
        <taxon>Poaceae</taxon>
        <taxon>BOP clade</taxon>
        <taxon>Pooideae</taxon>
        <taxon>Triticodae</taxon>
        <taxon>Triticeae</taxon>
        <taxon>Triticinae</taxon>
        <taxon>Triticum</taxon>
    </lineage>
</organism>
<dbReference type="GO" id="GO:1990841">
    <property type="term" value="F:promoter-specific chromatin binding"/>
    <property type="evidence" value="ECO:0007669"/>
    <property type="project" value="UniProtKB-ARBA"/>
</dbReference>
<dbReference type="Pfam" id="PF05712">
    <property type="entry name" value="MRG"/>
    <property type="match status" value="1"/>
</dbReference>
<dbReference type="InterPro" id="IPR026541">
    <property type="entry name" value="MRG_dom"/>
</dbReference>
<gene>
    <name evidence="8" type="ORF">TRITD_2Av1G010210</name>
</gene>
<evidence type="ECO:0000259" key="7">
    <source>
        <dbReference type="SMART" id="SM00298"/>
    </source>
</evidence>
<dbReference type="GO" id="GO:0005634">
    <property type="term" value="C:nucleus"/>
    <property type="evidence" value="ECO:0007669"/>
    <property type="project" value="UniProtKB-SubCell"/>
</dbReference>
<dbReference type="AlphaFoldDB" id="A0A9R1NHN4"/>
<comment type="subcellular location">
    <subcellularLocation>
        <location evidence="1">Nucleus</location>
    </subcellularLocation>
</comment>
<dbReference type="InterPro" id="IPR038217">
    <property type="entry name" value="MRG_C_sf"/>
</dbReference>
<reference evidence="8 9" key="1">
    <citation type="submission" date="2017-09" db="EMBL/GenBank/DDBJ databases">
        <authorList>
            <consortium name="International Durum Wheat Genome Sequencing Consortium (IDWGSC)"/>
            <person name="Milanesi L."/>
        </authorList>
    </citation>
    <scope>NUCLEOTIDE SEQUENCE [LARGE SCALE GENOMIC DNA]</scope>
    <source>
        <strain evidence="9">cv. Svevo</strain>
    </source>
</reference>
<dbReference type="Proteomes" id="UP000324705">
    <property type="component" value="Chromosome 2A"/>
</dbReference>
<evidence type="ECO:0000256" key="5">
    <source>
        <dbReference type="ARBA" id="ARBA00023242"/>
    </source>
</evidence>
<dbReference type="EMBL" id="LT934113">
    <property type="protein sequence ID" value="VAH25079.1"/>
    <property type="molecule type" value="Genomic_DNA"/>
</dbReference>
<dbReference type="Gene3D" id="1.10.274.30">
    <property type="entry name" value="MRG domain"/>
    <property type="match status" value="1"/>
</dbReference>
<dbReference type="Gene3D" id="2.30.30.140">
    <property type="match status" value="1"/>
</dbReference>
<feature type="compositionally biased region" description="Basic and acidic residues" evidence="6">
    <location>
        <begin position="120"/>
        <end position="131"/>
    </location>
</feature>
<dbReference type="Gramene" id="TRITD2Av1G010210.1">
    <property type="protein sequence ID" value="TRITD2Av1G010210.1"/>
    <property type="gene ID" value="TRITD2Av1G010210"/>
</dbReference>
<evidence type="ECO:0000256" key="6">
    <source>
        <dbReference type="SAM" id="MobiDB-lite"/>
    </source>
</evidence>
<evidence type="ECO:0000256" key="1">
    <source>
        <dbReference type="ARBA" id="ARBA00004123"/>
    </source>
</evidence>
<dbReference type="GO" id="GO:0006355">
    <property type="term" value="P:regulation of DNA-templated transcription"/>
    <property type="evidence" value="ECO:0007669"/>
    <property type="project" value="InterPro"/>
</dbReference>
<dbReference type="PROSITE" id="PS51640">
    <property type="entry name" value="MRG"/>
    <property type="match status" value="1"/>
</dbReference>
<dbReference type="InterPro" id="IPR053820">
    <property type="entry name" value="MSL3_chromo-like"/>
</dbReference>
<dbReference type="InterPro" id="IPR016197">
    <property type="entry name" value="Chromo-like_dom_sf"/>
</dbReference>
<dbReference type="PANTHER" id="PTHR10880:SF15">
    <property type="entry name" value="MSL COMPLEX SUBUNIT 3"/>
    <property type="match status" value="1"/>
</dbReference>
<evidence type="ECO:0000313" key="8">
    <source>
        <dbReference type="EMBL" id="VAH25079.1"/>
    </source>
</evidence>
<evidence type="ECO:0000313" key="9">
    <source>
        <dbReference type="Proteomes" id="UP000324705"/>
    </source>
</evidence>
<keyword evidence="3" id="KW-0805">Transcription regulation</keyword>
<accession>A0A9R1NHN4</accession>
<evidence type="ECO:0000256" key="2">
    <source>
        <dbReference type="ARBA" id="ARBA00022853"/>
    </source>
</evidence>
<sequence>MGGSSNTTTTTSGGGAAGKDRDRARGSAVCFTEGEKVLAYHGPLLYEAKVQKTENREDEWRYFVHYLGWNKNWDEWVASDRLLKLTEENVRKQLELKNQSGDKTVRTGGRSAQHNPKGSNDAKGDKEDTKGLVRGKKRKNQLGVEVAMIPKHEKERRSSESLLMSQFPVTLKKQLVDDWEFVTQLGKLVKLPRSPTVDDILTKYLEYRVKKDNKISDSCAEVTKGLRCYFDKALPAMLLYKKEQKQYKEEIKGDVSPSTVYGAEHLLRLFVKLPELLSSVNMEEDALNKLQQKLLDILKRTRFISSFLRTTVIPKALMGQKANRSKRWCLYVGCAIHCWICTA</sequence>
<evidence type="ECO:0000256" key="3">
    <source>
        <dbReference type="ARBA" id="ARBA00023015"/>
    </source>
</evidence>
<keyword evidence="4" id="KW-0804">Transcription</keyword>
<feature type="compositionally biased region" description="Low complexity" evidence="6">
    <location>
        <begin position="1"/>
        <end position="11"/>
    </location>
</feature>
<feature type="region of interest" description="Disordered" evidence="6">
    <location>
        <begin position="1"/>
        <end position="23"/>
    </location>
</feature>
<protein>
    <recommendedName>
        <fullName evidence="7">Chromo domain-containing protein</fullName>
    </recommendedName>
</protein>